<feature type="domain" description="3'-5' exoribonuclease Rv2179c-like" evidence="2">
    <location>
        <begin position="539"/>
        <end position="715"/>
    </location>
</feature>
<dbReference type="InterPro" id="IPR012337">
    <property type="entry name" value="RNaseH-like_sf"/>
</dbReference>
<evidence type="ECO:0000313" key="4">
    <source>
        <dbReference type="Proteomes" id="UP001177527"/>
    </source>
</evidence>
<dbReference type="GO" id="GO:0003676">
    <property type="term" value="F:nucleic acid binding"/>
    <property type="evidence" value="ECO:0007669"/>
    <property type="project" value="InterPro"/>
</dbReference>
<sequence>MNNYAYLIKAKAKATEAKSLFCWFTAKSDTRAEREILNILEDEGIAVGRSADHQLPIRTNFPVLDDLPEDSSLDVTWCERYQLDENGCWQKIIVQPATQPSSVDTAGSDASIAESAVSNLPVENQAMCMSDADSAAGSCVADDLQTEYADDESAAFQLATMPFRIQVLAQFCAEDRHVYHISIPHRNALSLLEMDVDNSYVQNLLLAAENVPEVKTFDIPTLWKFTAAVKAVFPQDKRNEMSLVMRFVRIWVSTEHIDRGLLVKEWAKGNRVSQIQRTDSNTNAGGGNKTDRNSDYEHTLDTLDVEIALATLPMDFDIYNIPVSIHRRAKEIVSKNESPFEEWSKALRKTAGILDFSRAAIFALIRGATENVHHFPVSLQTYINANLTESKHGSPAAEALAAAQQIVETTGESNEETVNREEVSRQLAADRGKFVEGISDPTDPKWIHEDLTKPKQPEIANVGGGIYSIENLMPTPPATTEETSDNVQMEETLYDETSVNSEISISETRTDPIAGDAQNGDQANSVDNETGHHNEVYRNLMIDLETMGKKANAPIVSIGAVFFNPATGSTGGEFYASVSLESSMLFGGNSDAETIIWWLKQSPEARSAITMSDALTLVDALELLSNFISENTDVGSDVQVWGNGASFDNVILRSSYDRAEIECPWKYWNDRDVRTITEMGSAVGIKPRYDIPFEGDMHNALSDARHQVKYVSAIWRELVKN</sequence>
<dbReference type="Pfam" id="PF06630">
    <property type="entry name" value="Exonuc_VIII"/>
    <property type="match status" value="1"/>
</dbReference>
<reference evidence="3" key="1">
    <citation type="submission" date="2023-04" db="EMBL/GenBank/DDBJ databases">
        <title>APH(3)-Id, a novel chromosomal aminoglycoside phosphotransferase, identified from an environmental isolate of Kluyvera intermedia DW18.</title>
        <authorList>
            <person name="Sha Y."/>
        </authorList>
    </citation>
    <scope>NUCLEOTIDE SEQUENCE</scope>
    <source>
        <strain evidence="3">DW18</strain>
    </source>
</reference>
<feature type="region of interest" description="Disordered" evidence="1">
    <location>
        <begin position="274"/>
        <end position="295"/>
    </location>
</feature>
<feature type="region of interest" description="Disordered" evidence="1">
    <location>
        <begin position="509"/>
        <end position="529"/>
    </location>
</feature>
<dbReference type="Pfam" id="PF16473">
    <property type="entry name" value="Rv2179c-like"/>
    <property type="match status" value="1"/>
</dbReference>
<dbReference type="EMBL" id="CP123488">
    <property type="protein sequence ID" value="WGL54665.1"/>
    <property type="molecule type" value="Genomic_DNA"/>
</dbReference>
<feature type="compositionally biased region" description="Polar residues" evidence="1">
    <location>
        <begin position="274"/>
        <end position="283"/>
    </location>
</feature>
<feature type="compositionally biased region" description="Polar residues" evidence="1">
    <location>
        <begin position="519"/>
        <end position="528"/>
    </location>
</feature>
<dbReference type="InterPro" id="IPR010584">
    <property type="entry name" value="ExoDNase_VIII"/>
</dbReference>
<dbReference type="Gene3D" id="3.30.420.10">
    <property type="entry name" value="Ribonuclease H-like superfamily/Ribonuclease H"/>
    <property type="match status" value="1"/>
</dbReference>
<dbReference type="RefSeq" id="WP_280555736.1">
    <property type="nucleotide sequence ID" value="NZ_CP123488.1"/>
</dbReference>
<dbReference type="InterPro" id="IPR036397">
    <property type="entry name" value="RNaseH_sf"/>
</dbReference>
<protein>
    <submittedName>
        <fullName evidence="3">3'-5' exoribonuclease</fullName>
    </submittedName>
</protein>
<evidence type="ECO:0000256" key="1">
    <source>
        <dbReference type="SAM" id="MobiDB-lite"/>
    </source>
</evidence>
<evidence type="ECO:0000313" key="3">
    <source>
        <dbReference type="EMBL" id="WGL54665.1"/>
    </source>
</evidence>
<proteinExistence type="predicted"/>
<dbReference type="Proteomes" id="UP001177527">
    <property type="component" value="Chromosome"/>
</dbReference>
<name>A0AA95JZ14_KLUIN</name>
<organism evidence="3 4">
    <name type="scientific">Kluyvera intermedia</name>
    <name type="common">Enterobacter intermedius</name>
    <dbReference type="NCBI Taxonomy" id="61648"/>
    <lineage>
        <taxon>Bacteria</taxon>
        <taxon>Pseudomonadati</taxon>
        <taxon>Pseudomonadota</taxon>
        <taxon>Gammaproteobacteria</taxon>
        <taxon>Enterobacterales</taxon>
        <taxon>Enterobacteriaceae</taxon>
        <taxon>Kluyvera</taxon>
    </lineage>
</organism>
<accession>A0AA95JZ14</accession>
<dbReference type="GO" id="GO:0051908">
    <property type="term" value="F:double-stranded DNA 5'-3' DNA exonuclease activity"/>
    <property type="evidence" value="ECO:0007669"/>
    <property type="project" value="InterPro"/>
</dbReference>
<dbReference type="InterPro" id="IPR033390">
    <property type="entry name" value="Rv2179c-like"/>
</dbReference>
<gene>
    <name evidence="3" type="ORF">QBD33_13400</name>
</gene>
<dbReference type="SUPFAM" id="SSF53098">
    <property type="entry name" value="Ribonuclease H-like"/>
    <property type="match status" value="1"/>
</dbReference>
<dbReference type="AlphaFoldDB" id="A0AA95JZ14"/>
<evidence type="ECO:0000259" key="2">
    <source>
        <dbReference type="Pfam" id="PF16473"/>
    </source>
</evidence>